<reference evidence="2" key="1">
    <citation type="journal article" date="2024" name="Front. Bioeng. Biotechnol.">
        <title>Genome-scale model development and genomic sequencing of the oleaginous clade Lipomyces.</title>
        <authorList>
            <person name="Czajka J.J."/>
            <person name="Han Y."/>
            <person name="Kim J."/>
            <person name="Mondo S.J."/>
            <person name="Hofstad B.A."/>
            <person name="Robles A."/>
            <person name="Haridas S."/>
            <person name="Riley R."/>
            <person name="LaButti K."/>
            <person name="Pangilinan J."/>
            <person name="Andreopoulos W."/>
            <person name="Lipzen A."/>
            <person name="Yan J."/>
            <person name="Wang M."/>
            <person name="Ng V."/>
            <person name="Grigoriev I.V."/>
            <person name="Spatafora J.W."/>
            <person name="Magnuson J.K."/>
            <person name="Baker S.E."/>
            <person name="Pomraning K.R."/>
        </authorList>
    </citation>
    <scope>NUCLEOTIDE SEQUENCE [LARGE SCALE GENOMIC DNA]</scope>
    <source>
        <strain evidence="2">CBS 10300</strain>
    </source>
</reference>
<sequence length="1641" mass="184268">MCIVTGSLHSRLSTNEGLHILIRAHYAIFENCPAIHFVGALTVHLLTICIMFRRWTSVCCLGIGISLQVLLTAAISVAAVPTIHIKLDLPWTERSPYLLELVETIAEELPESYFPLLTHLVQFSHDKFEDYDPLSAPQNNVVTHQLLYDEAMSFSEAYGYIRQGSNTRDWINMKLALRSSAPRIQAYYQYYNASVSPQFAALLTECRAGSWLWYDNQVSCDPGVVFALRTPLTAKETETLPFDREVSANKDAPVAILYADVTSPKFLSFHSSLLAEADRGKLRYILRYMPSNDETASRFPERDRGLTGYGVELAMKRTDYIVIDDRDKDGNVSSESPVAKEGEQAVVDDLLSTPNIKDIKDIKPLSRIELADISLKAAGFVLQQRDGASPMDVLLRLTQDFPKHAATIAALDLDNLAVIQEEMAENLQTTSRIARFSHGDNSIFVNGARVDSVLTDDPISILDVLNRERKLIEDLNYLNLSNKVATEIISGPTLSKLKDKLTEPRFDYTDKIEGGDTVIWLNNLEKDAKYRKLTTKIKGILEPHYPGQFHQIRKNIHSIVIPIDLNSLGDLFLISKHLRPLIQRGITVRFGLVPLVESEGQKRQATLFYYLYVNYGLQAAIAYLEESMNNEAEPSKESFDLVRSHFKPKKEAPSITENPTETTFIDQIDRAAAWAKRLDISTARPLVFGNGYVVPKDDTSWLQSIAYKLDSDIELIQTLVKAKVITDDTDIPALLLKTASVRRNKLIFPDDPSSQEQLDVASLYRSHNNALKSLPSIEYTAPRSDTVDEAGELGDIEETTPRDISLLVVMDFDSAVGIYQFQEILKFLSAEDLQDNLRVKFMHNPGLEQNVPTLSTLIYYLSKSGTLSNISPKTLYAATKDITPAANFESLPEVENLLQFQSNLRTDGWAVADKAAAFQFWEASRPLIQSLGLSKGEGMVLLNGRAIRLAPSVHLDAFDLSSLLKHESTFRIYPALQAAHEIGILETLSPSTDVYDFSALLSSIVAKSENLDMSGGFYYAANKRNSRITAFTHENCGFDVGGDYDNASLKMVAILNPSCEFSQKYAPILKALSEIDGVVIRVYLNPALTVDEMPIKRFYRSAMTSTPTFASDGSLMKPEAIFQDIPSDVLLTLAMDVPSAWLVTPHVSKYDLDNIILSSVSESKLEAEYLLKNILVQGHVRDMSRGGSPPAGLQLTLGSALNPQIADTIVMANLGYMQFKSQPGVWKLGLKSGPSQDIFYLESAGSHGFAPSAADINNINIYVTKFTGVTVFPRVSRNPGQEAASVYGDVEVPEDMGIVNRLQESVQKVLAGFLKSTPVKKEKSLPIDTRQAAINIFSVASGHLYERFLNIMFVSLMRHTNETVKFWLIENFLSPSFKEFLPYMAKEYGFDYELITYKWPHWLRAQKEKQRIIWGYKILFLDVMFPLDLHKVIFVDADQIVRTDMKELVDLDLHGAPYGYTPMCDSRTEMEGFRFWKQGYWKSFLGDKPYHISALYVVDLKRFRQMAAGDKLRQQYHQLSADPLSLSNLDQDLPNNMQMNIPIFSLPQDWLWCETWCSDDALKTAKTIDLCNNPMTKEPKLDRARRQVPEWTVYDNEIASLAKRVKSGQMAGRTGEELIGTEMQTEQPVATKDSVPPRDEL</sequence>
<evidence type="ECO:0000313" key="1">
    <source>
        <dbReference type="EMBL" id="KAK9320500.1"/>
    </source>
</evidence>
<gene>
    <name evidence="1" type="ORF">V1517DRAFT_329169</name>
</gene>
<accession>A0ACC3THQ6</accession>
<protein>
    <submittedName>
        <fullName evidence="1">UDP-glucose:glycoprotein glucosyltransferase-domain-containing protein</fullName>
    </submittedName>
</protein>
<evidence type="ECO:0000313" key="2">
    <source>
        <dbReference type="Proteomes" id="UP001489719"/>
    </source>
</evidence>
<dbReference type="Proteomes" id="UP001489719">
    <property type="component" value="Unassembled WGS sequence"/>
</dbReference>
<dbReference type="EMBL" id="MU970126">
    <property type="protein sequence ID" value="KAK9320500.1"/>
    <property type="molecule type" value="Genomic_DNA"/>
</dbReference>
<keyword evidence="2" id="KW-1185">Reference proteome</keyword>
<proteinExistence type="predicted"/>
<comment type="caution">
    <text evidence="1">The sequence shown here is derived from an EMBL/GenBank/DDBJ whole genome shotgun (WGS) entry which is preliminary data.</text>
</comment>
<organism evidence="1 2">
    <name type="scientific">Lipomyces orientalis</name>
    <dbReference type="NCBI Taxonomy" id="1233043"/>
    <lineage>
        <taxon>Eukaryota</taxon>
        <taxon>Fungi</taxon>
        <taxon>Dikarya</taxon>
        <taxon>Ascomycota</taxon>
        <taxon>Saccharomycotina</taxon>
        <taxon>Lipomycetes</taxon>
        <taxon>Lipomycetales</taxon>
        <taxon>Lipomycetaceae</taxon>
        <taxon>Lipomyces</taxon>
    </lineage>
</organism>
<name>A0ACC3THQ6_9ASCO</name>